<reference evidence="2 3" key="1">
    <citation type="submission" date="2024-09" db="EMBL/GenBank/DDBJ databases">
        <authorList>
            <person name="Sun Q."/>
            <person name="Mori K."/>
        </authorList>
    </citation>
    <scope>NUCLEOTIDE SEQUENCE [LARGE SCALE GENOMIC DNA]</scope>
    <source>
        <strain evidence="2 3">TBRC 5777</strain>
    </source>
</reference>
<dbReference type="PROSITE" id="PS51257">
    <property type="entry name" value="PROKAR_LIPOPROTEIN"/>
    <property type="match status" value="1"/>
</dbReference>
<evidence type="ECO:0000313" key="2">
    <source>
        <dbReference type="EMBL" id="MFC0407839.1"/>
    </source>
</evidence>
<dbReference type="Pfam" id="PF13360">
    <property type="entry name" value="PQQ_2"/>
    <property type="match status" value="1"/>
</dbReference>
<dbReference type="EMBL" id="JBHLUN010000005">
    <property type="protein sequence ID" value="MFC0407839.1"/>
    <property type="molecule type" value="Genomic_DNA"/>
</dbReference>
<dbReference type="RefSeq" id="WP_377043566.1">
    <property type="nucleotide sequence ID" value="NZ_JBHLUN010000005.1"/>
</dbReference>
<dbReference type="PANTHER" id="PTHR34512:SF30">
    <property type="entry name" value="OUTER MEMBRANE PROTEIN ASSEMBLY FACTOR BAMB"/>
    <property type="match status" value="1"/>
</dbReference>
<comment type="caution">
    <text evidence="2">The sequence shown here is derived from an EMBL/GenBank/DDBJ whole genome shotgun (WGS) entry which is preliminary data.</text>
</comment>
<protein>
    <submittedName>
        <fullName evidence="2">PQQ-binding-like beta-propeller repeat protein</fullName>
    </submittedName>
</protein>
<sequence>MQTTTRRAALLGLTGLLAGCDTLDSIFSTRKDKLPGERRSILAAEKGVDVDPAISARAVDLPPAAPVTQWPQIGGNLAHAAGNVALPAGTLRPAWTASVGTGSAYRRRLTTGPICSADTVFASDAYGVLGAWDLGTGRRRWSFDTKPEKDDVGALGVGAALDGDTLYIASGMAEILAVEVATGKLRWRAAAPAPMRGAPTVSDGRIFVITLDNNVVGFSAEDGRKLWNFQGQSVSAVPYGLAAPAVSGDNVVAGLPTGEVVCLRPDDGRTVWTEALAPSRNALRSGIADLSGVHALPVVAGEQVIVVGENGTTMSVDLRSGRRLWEREVGGSVTPAVAGDWIFVLSTDQELVAMTRTTGQIRWITPLNAPPPPGQKPREPARFAAPMLLGSQILVPGSGGEALVVDPSDGAVTRRIPLGGSVTLPGAVAGATLVLLSDEGSLIALRG</sequence>
<dbReference type="InterPro" id="IPR018391">
    <property type="entry name" value="PQQ_b-propeller_rpt"/>
</dbReference>
<accession>A0ABV6JQ58</accession>
<dbReference type="Proteomes" id="UP001589865">
    <property type="component" value="Unassembled WGS sequence"/>
</dbReference>
<dbReference type="SUPFAM" id="SSF50998">
    <property type="entry name" value="Quinoprotein alcohol dehydrogenase-like"/>
    <property type="match status" value="1"/>
</dbReference>
<proteinExistence type="predicted"/>
<dbReference type="Gene3D" id="2.130.10.10">
    <property type="entry name" value="YVTN repeat-like/Quinoprotein amine dehydrogenase"/>
    <property type="match status" value="1"/>
</dbReference>
<evidence type="ECO:0000313" key="3">
    <source>
        <dbReference type="Proteomes" id="UP001589865"/>
    </source>
</evidence>
<feature type="domain" description="Pyrrolo-quinoline quinone repeat" evidence="1">
    <location>
        <begin position="127"/>
        <end position="365"/>
    </location>
</feature>
<gene>
    <name evidence="2" type="ORF">ACFFGY_06230</name>
</gene>
<evidence type="ECO:0000259" key="1">
    <source>
        <dbReference type="Pfam" id="PF13360"/>
    </source>
</evidence>
<organism evidence="2 3">
    <name type="scientific">Roseomonas elaeocarpi</name>
    <dbReference type="NCBI Taxonomy" id="907779"/>
    <lineage>
        <taxon>Bacteria</taxon>
        <taxon>Pseudomonadati</taxon>
        <taxon>Pseudomonadota</taxon>
        <taxon>Alphaproteobacteria</taxon>
        <taxon>Acetobacterales</taxon>
        <taxon>Roseomonadaceae</taxon>
        <taxon>Roseomonas</taxon>
    </lineage>
</organism>
<dbReference type="InterPro" id="IPR015943">
    <property type="entry name" value="WD40/YVTN_repeat-like_dom_sf"/>
</dbReference>
<keyword evidence="3" id="KW-1185">Reference proteome</keyword>
<dbReference type="SMART" id="SM00564">
    <property type="entry name" value="PQQ"/>
    <property type="match status" value="5"/>
</dbReference>
<dbReference type="InterPro" id="IPR011047">
    <property type="entry name" value="Quinoprotein_ADH-like_sf"/>
</dbReference>
<name>A0ABV6JQ58_9PROT</name>
<dbReference type="InterPro" id="IPR002372">
    <property type="entry name" value="PQQ_rpt_dom"/>
</dbReference>
<dbReference type="PANTHER" id="PTHR34512">
    <property type="entry name" value="CELL SURFACE PROTEIN"/>
    <property type="match status" value="1"/>
</dbReference>